<protein>
    <recommendedName>
        <fullName evidence="1">Tle cognate immunity protein 4 C-terminal domain-containing protein</fullName>
    </recommendedName>
</protein>
<dbReference type="PROSITE" id="PS51257">
    <property type="entry name" value="PROKAR_LIPOPROTEIN"/>
    <property type="match status" value="1"/>
</dbReference>
<comment type="caution">
    <text evidence="2">The sequence shown here is derived from an EMBL/GenBank/DDBJ whole genome shotgun (WGS) entry which is preliminary data.</text>
</comment>
<gene>
    <name evidence="2" type="ORF">FVD38_23750</name>
</gene>
<accession>A0A5C7G0G5</accession>
<evidence type="ECO:0000313" key="2">
    <source>
        <dbReference type="EMBL" id="TXF96644.1"/>
    </source>
</evidence>
<evidence type="ECO:0000313" key="3">
    <source>
        <dbReference type="Proteomes" id="UP000321413"/>
    </source>
</evidence>
<keyword evidence="3" id="KW-1185">Reference proteome</keyword>
<feature type="domain" description="Tle cognate immunity protein 4 C-terminal" evidence="1">
    <location>
        <begin position="178"/>
        <end position="330"/>
    </location>
</feature>
<dbReference type="InterPro" id="IPR041290">
    <property type="entry name" value="Tli4_C"/>
</dbReference>
<dbReference type="Pfam" id="PF18426">
    <property type="entry name" value="Tli4_C"/>
    <property type="match status" value="1"/>
</dbReference>
<sequence>MRIAFLLISLMISGCVKEKSEKIDMNGFEKDPIPYCAGRLFLAVPSILVPESLTIGSFKFSGLRAEDPSIDVFVEEIGMNECQFNKKIQQRSVELKSAGDETTNILKHEKRLADDLYLFRVQEIDDAYISEVLAVKGSNLVTVKMHSFRNQFDAAENQLIRLVKGVIVGGAAVKEGGQGFCLGSVVVTGDFQEESGRFLYRSPNGINVNLIVDTYSPDERISLHGRVSGSESLLARFSVKHKVLRERERIVAGMKAQEWLSWAEIGPSEGQGAYGFAVETMRMKPQKLSPSLYLSMDTSQPLADGTPTTTSMSDGEVIGLWDSIVNSIRVAAHSTSEK</sequence>
<organism evidence="2 3">
    <name type="scientific">Massilia arenae</name>
    <dbReference type="NCBI Taxonomy" id="2603288"/>
    <lineage>
        <taxon>Bacteria</taxon>
        <taxon>Pseudomonadati</taxon>
        <taxon>Pseudomonadota</taxon>
        <taxon>Betaproteobacteria</taxon>
        <taxon>Burkholderiales</taxon>
        <taxon>Oxalobacteraceae</taxon>
        <taxon>Telluria group</taxon>
        <taxon>Massilia</taxon>
    </lineage>
</organism>
<dbReference type="RefSeq" id="WP_147937070.1">
    <property type="nucleotide sequence ID" value="NZ_VPFD01000035.1"/>
</dbReference>
<proteinExistence type="predicted"/>
<name>A0A5C7G0G5_9BURK</name>
<dbReference type="AlphaFoldDB" id="A0A5C7G0G5"/>
<reference evidence="2 3" key="1">
    <citation type="submission" date="2019-08" db="EMBL/GenBank/DDBJ databases">
        <title>Massilia golmudensis sp. nov., isolated from sand in the Qinghai-Tibetan Plateau.</title>
        <authorList>
            <person name="Zhang B."/>
        </authorList>
    </citation>
    <scope>NUCLEOTIDE SEQUENCE [LARGE SCALE GENOMIC DNA]</scope>
    <source>
        <strain evidence="2 3">GEM5</strain>
    </source>
</reference>
<dbReference type="EMBL" id="VPFD01000035">
    <property type="protein sequence ID" value="TXF96644.1"/>
    <property type="molecule type" value="Genomic_DNA"/>
</dbReference>
<dbReference type="Proteomes" id="UP000321413">
    <property type="component" value="Unassembled WGS sequence"/>
</dbReference>
<evidence type="ECO:0000259" key="1">
    <source>
        <dbReference type="Pfam" id="PF18426"/>
    </source>
</evidence>